<feature type="compositionally biased region" description="Basic residues" evidence="10">
    <location>
        <begin position="519"/>
        <end position="530"/>
    </location>
</feature>
<dbReference type="HOGENOM" id="CLU_511984_0_0_1"/>
<dbReference type="SMART" id="SM01250">
    <property type="entry name" value="KAT11"/>
    <property type="match status" value="1"/>
</dbReference>
<feature type="compositionally biased region" description="Basic residues" evidence="10">
    <location>
        <begin position="358"/>
        <end position="380"/>
    </location>
</feature>
<dbReference type="InterPro" id="IPR013178">
    <property type="entry name" value="Histone_AcTrfase_Rtt109/CBP"/>
</dbReference>
<dbReference type="AlphaFoldDB" id="A0A0D2B7C9"/>
<evidence type="ECO:0000256" key="10">
    <source>
        <dbReference type="SAM" id="MobiDB-lite"/>
    </source>
</evidence>
<dbReference type="STRING" id="253628.A0A0D2B7C9"/>
<sequence length="530" mass="58355">MGSTSTDPSLADRLADALPAQAGFKFYHISTPPKRSPALFSAPPGAKPEKTYTESHFLNVSVRHGGEEVFIFAIEVLIYTTRRLTTIFVSKADSTGYLALLKLGKGHSSPLRTIATSFLGYLVEKRQRKGIRLVLSLFARANSQYLFPGSVENKAKHVSDDRELVRWWCRVLDPVLAKYKARGQEGERSAAQSDTTSQAYLIVPGEDTIVPYLPPHVRLDPARRARWTHGHPLLEIAKHPSAPPRCLVPHFPDDPKARFLDELDDELPDSSTPSSQLQASPSKRGNGHWRSVRSLEQFWEMMAFRQECSSGRLVGFIWVVFTPPEAEKAASQDAHGSAPGSACEQDPQSTPTSPSPSSKRKSSPHHARGRPMPRRRKKALKGPIIPRTPKIKSASVALASKSVPEESEYFIWPPSSRGEIVLAEKDYKKAAERLLALQFRNEETAVASTKTWVDEVAVLAHRGERWGQDVVGRKEPESPGVVQTTSSAVNTLGVKRKADAVAEAPEPSNGVNTLGSGLVKKKKKVQPQQA</sequence>
<feature type="compositionally biased region" description="Polar residues" evidence="10">
    <location>
        <begin position="269"/>
        <end position="283"/>
    </location>
</feature>
<evidence type="ECO:0000256" key="6">
    <source>
        <dbReference type="ARBA" id="ARBA00023015"/>
    </source>
</evidence>
<feature type="region of interest" description="Disordered" evidence="10">
    <location>
        <begin position="264"/>
        <end position="288"/>
    </location>
</feature>
<evidence type="ECO:0000256" key="2">
    <source>
        <dbReference type="ARBA" id="ARBA00013184"/>
    </source>
</evidence>
<dbReference type="GO" id="GO:0032931">
    <property type="term" value="F:histone H3K56 acetyltransferase activity"/>
    <property type="evidence" value="ECO:0007669"/>
    <property type="project" value="TreeGrafter"/>
</dbReference>
<dbReference type="GO" id="GO:0006974">
    <property type="term" value="P:DNA damage response"/>
    <property type="evidence" value="ECO:0007669"/>
    <property type="project" value="UniProtKB-KW"/>
</dbReference>
<feature type="region of interest" description="Disordered" evidence="10">
    <location>
        <begin position="498"/>
        <end position="530"/>
    </location>
</feature>
<feature type="region of interest" description="Disordered" evidence="10">
    <location>
        <begin position="329"/>
        <end position="386"/>
    </location>
</feature>
<evidence type="ECO:0000256" key="5">
    <source>
        <dbReference type="ARBA" id="ARBA00022990"/>
    </source>
</evidence>
<keyword evidence="6" id="KW-0805">Transcription regulation</keyword>
<evidence type="ECO:0000313" key="12">
    <source>
        <dbReference type="Proteomes" id="UP000053259"/>
    </source>
</evidence>
<comment type="subcellular location">
    <subcellularLocation>
        <location evidence="1">Nucleus</location>
    </subcellularLocation>
</comment>
<dbReference type="Pfam" id="PF08214">
    <property type="entry name" value="HAT_KAT11"/>
    <property type="match status" value="1"/>
</dbReference>
<reference evidence="11 12" key="1">
    <citation type="submission" date="2015-01" db="EMBL/GenBank/DDBJ databases">
        <title>The Genome Sequence of Ochroconis gallopava CBS43764.</title>
        <authorList>
            <consortium name="The Broad Institute Genomics Platform"/>
            <person name="Cuomo C."/>
            <person name="de Hoog S."/>
            <person name="Gorbushina A."/>
            <person name="Stielow B."/>
            <person name="Teixiera M."/>
            <person name="Abouelleil A."/>
            <person name="Chapman S.B."/>
            <person name="Priest M."/>
            <person name="Young S.K."/>
            <person name="Wortman J."/>
            <person name="Nusbaum C."/>
            <person name="Birren B."/>
        </authorList>
    </citation>
    <scope>NUCLEOTIDE SEQUENCE [LARGE SCALE GENOMIC DNA]</scope>
    <source>
        <strain evidence="11 12">CBS 43764</strain>
    </source>
</reference>
<keyword evidence="3" id="KW-0808">Transferase</keyword>
<evidence type="ECO:0000256" key="9">
    <source>
        <dbReference type="ARBA" id="ARBA00048940"/>
    </source>
</evidence>
<dbReference type="VEuPathDB" id="FungiDB:PV09_02023"/>
<comment type="catalytic activity">
    <reaction evidence="9">
        <text>L-lysyl-[histone] + acetyl-CoA = N(6)-acetyl-L-lysyl-[histone] + CoA + H(+)</text>
        <dbReference type="Rhea" id="RHEA:21992"/>
        <dbReference type="Rhea" id="RHEA-COMP:9845"/>
        <dbReference type="Rhea" id="RHEA-COMP:11338"/>
        <dbReference type="ChEBI" id="CHEBI:15378"/>
        <dbReference type="ChEBI" id="CHEBI:29969"/>
        <dbReference type="ChEBI" id="CHEBI:57287"/>
        <dbReference type="ChEBI" id="CHEBI:57288"/>
        <dbReference type="ChEBI" id="CHEBI:61930"/>
        <dbReference type="EC" id="2.3.1.48"/>
    </reaction>
    <physiologicalReaction direction="left-to-right" evidence="9">
        <dbReference type="Rhea" id="RHEA:21993"/>
    </physiologicalReaction>
</comment>
<keyword evidence="7" id="KW-0804">Transcription</keyword>
<dbReference type="PROSITE" id="PS51728">
    <property type="entry name" value="RTT109_HAT"/>
    <property type="match status" value="1"/>
</dbReference>
<proteinExistence type="predicted"/>
<dbReference type="RefSeq" id="XP_016217023.1">
    <property type="nucleotide sequence ID" value="XM_016355007.1"/>
</dbReference>
<dbReference type="GO" id="GO:0005634">
    <property type="term" value="C:nucleus"/>
    <property type="evidence" value="ECO:0007669"/>
    <property type="project" value="UniProtKB-SubCell"/>
</dbReference>
<dbReference type="GO" id="GO:0006355">
    <property type="term" value="P:regulation of DNA-templated transcription"/>
    <property type="evidence" value="ECO:0007669"/>
    <property type="project" value="InterPro"/>
</dbReference>
<organism evidence="11 12">
    <name type="scientific">Verruconis gallopava</name>
    <dbReference type="NCBI Taxonomy" id="253628"/>
    <lineage>
        <taxon>Eukaryota</taxon>
        <taxon>Fungi</taxon>
        <taxon>Dikarya</taxon>
        <taxon>Ascomycota</taxon>
        <taxon>Pezizomycotina</taxon>
        <taxon>Dothideomycetes</taxon>
        <taxon>Pleosporomycetidae</taxon>
        <taxon>Venturiales</taxon>
        <taxon>Sympoventuriaceae</taxon>
        <taxon>Verruconis</taxon>
    </lineage>
</organism>
<evidence type="ECO:0000256" key="8">
    <source>
        <dbReference type="ARBA" id="ARBA00023242"/>
    </source>
</evidence>
<dbReference type="OrthoDB" id="3361892at2759"/>
<dbReference type="PANTHER" id="PTHR31571:SF2">
    <property type="entry name" value="HISTONE ACETYLTRANSFERASE RTT109"/>
    <property type="match status" value="1"/>
</dbReference>
<keyword evidence="12" id="KW-1185">Reference proteome</keyword>
<gene>
    <name evidence="11" type="ORF">PV09_02023</name>
</gene>
<evidence type="ECO:0000256" key="4">
    <source>
        <dbReference type="ARBA" id="ARBA00022763"/>
    </source>
</evidence>
<dbReference type="GeneID" id="27309996"/>
<evidence type="ECO:0000256" key="3">
    <source>
        <dbReference type="ARBA" id="ARBA00022679"/>
    </source>
</evidence>
<keyword evidence="4" id="KW-0227">DNA damage</keyword>
<dbReference type="EMBL" id="KN847533">
    <property type="protein sequence ID" value="KIW07154.1"/>
    <property type="molecule type" value="Genomic_DNA"/>
</dbReference>
<dbReference type="EC" id="2.3.1.48" evidence="2"/>
<evidence type="ECO:0000256" key="1">
    <source>
        <dbReference type="ARBA" id="ARBA00004123"/>
    </source>
</evidence>
<accession>A0A0D2B7C9</accession>
<evidence type="ECO:0000313" key="11">
    <source>
        <dbReference type="EMBL" id="KIW07154.1"/>
    </source>
</evidence>
<evidence type="ECO:0000256" key="7">
    <source>
        <dbReference type="ARBA" id="ARBA00023163"/>
    </source>
</evidence>
<dbReference type="InParanoid" id="A0A0D2B7C9"/>
<dbReference type="Proteomes" id="UP000053259">
    <property type="component" value="Unassembled WGS sequence"/>
</dbReference>
<dbReference type="InterPro" id="IPR051236">
    <property type="entry name" value="HAT_RTT109-like"/>
</dbReference>
<keyword evidence="5" id="KW-0007">Acetylation</keyword>
<protein>
    <recommendedName>
        <fullName evidence="2">histone acetyltransferase</fullName>
        <ecNumber evidence="2">2.3.1.48</ecNumber>
    </recommendedName>
</protein>
<dbReference type="PANTHER" id="PTHR31571">
    <property type="entry name" value="ALTERED INHERITANCE OF MITOCHONDRIA PROTEIN 6"/>
    <property type="match status" value="1"/>
</dbReference>
<name>A0A0D2B7C9_9PEZI</name>
<dbReference type="InterPro" id="IPR016849">
    <property type="entry name" value="Rtt109"/>
</dbReference>
<keyword evidence="8" id="KW-0539">Nucleus</keyword>